<keyword evidence="2" id="KW-1185">Reference proteome</keyword>
<accession>A0A873WG06</accession>
<dbReference type="EMBL" id="MW145139">
    <property type="protein sequence ID" value="QPB11432.1"/>
    <property type="molecule type" value="Genomic_DNA"/>
</dbReference>
<sequence length="176" mass="21214">MDHKYKVSDRNTVARIMGRHRQWCDAYVEIKRIVREMSEKAITDLEVDALPIHAHLNRIVGFNSFFENTHNEWWVKFRPFEAYPSNDGKTLIKYREAHPCNIWRKVEKMEFDHEDLERRVRRIEQILQGSPAATAYDRKQWRQNRINELVQSGMSHRQARRKAWLEAGEEIPREEV</sequence>
<organism evidence="1 2">
    <name type="scientific">Providencia phage Kokobel1</name>
    <dbReference type="NCBI Taxonomy" id="2783540"/>
    <lineage>
        <taxon>Viruses</taxon>
        <taxon>Duplodnaviria</taxon>
        <taxon>Heunggongvirae</taxon>
        <taxon>Uroviricota</taxon>
        <taxon>Caudoviricetes</taxon>
        <taxon>Casjensviridae</taxon>
        <taxon>Kokobelvirus</taxon>
        <taxon>Kokobelvirus kokobel1</taxon>
    </lineage>
</organism>
<evidence type="ECO:0000313" key="1">
    <source>
        <dbReference type="EMBL" id="QPB11432.1"/>
    </source>
</evidence>
<proteinExistence type="predicted"/>
<dbReference type="Proteomes" id="UP000663201">
    <property type="component" value="Segment"/>
</dbReference>
<name>A0A873WG06_9CAUD</name>
<reference evidence="1" key="1">
    <citation type="submission" date="2020-10" db="EMBL/GenBank/DDBJ databases">
        <authorList>
            <person name="Ben Porat S."/>
            <person name="Alkalay-Oren S."/>
            <person name="Coppenhagen-Glazer S."/>
            <person name="Hazan R."/>
        </authorList>
    </citation>
    <scope>NUCLEOTIDE SEQUENCE</scope>
</reference>
<dbReference type="KEGG" id="vg:62680411"/>
<dbReference type="RefSeq" id="YP_009997896.1">
    <property type="nucleotide sequence ID" value="NC_052979.1"/>
</dbReference>
<dbReference type="GeneID" id="62680411"/>
<protein>
    <submittedName>
        <fullName evidence="1">Uncharacterized protein</fullName>
    </submittedName>
</protein>
<evidence type="ECO:0000313" key="2">
    <source>
        <dbReference type="Proteomes" id="UP000663201"/>
    </source>
</evidence>